<feature type="region of interest" description="Disordered" evidence="1">
    <location>
        <begin position="240"/>
        <end position="264"/>
    </location>
</feature>
<evidence type="ECO:0000313" key="3">
    <source>
        <dbReference type="Proteomes" id="UP001152622"/>
    </source>
</evidence>
<dbReference type="EMBL" id="JAINUF010000001">
    <property type="protein sequence ID" value="KAJ8381402.1"/>
    <property type="molecule type" value="Genomic_DNA"/>
</dbReference>
<dbReference type="AlphaFoldDB" id="A0A9Q1JEG5"/>
<keyword evidence="3" id="KW-1185">Reference proteome</keyword>
<sequence>MIRLPTAQRFGAKITASSQSAHQADGSSPMVIVEETRLVFSRGTKKFHFEGLVVENLDVDILAGTPFMSTNDISVHPAKRQVTLGGEFIEVDLPSAPADSAYVIEPRLDAPSVRRCDTTNIWPCPGVISGVAGKLRIPNLSSAPHILKRHKQFCQVDPLTPLGKENQLPRTNFISPVTGSRSVPPTGVKNSRSVQLDPDNLLSSDMKERFRTLLDQYDSVLDPAFAGYNGAVGPFETKVNMGPVEPPQRKGRLDSLSYNRSLTS</sequence>
<dbReference type="InterPro" id="IPR021109">
    <property type="entry name" value="Peptidase_aspartic_dom_sf"/>
</dbReference>
<organism evidence="2 3">
    <name type="scientific">Synaphobranchus kaupii</name>
    <name type="common">Kaup's arrowtooth eel</name>
    <dbReference type="NCBI Taxonomy" id="118154"/>
    <lineage>
        <taxon>Eukaryota</taxon>
        <taxon>Metazoa</taxon>
        <taxon>Chordata</taxon>
        <taxon>Craniata</taxon>
        <taxon>Vertebrata</taxon>
        <taxon>Euteleostomi</taxon>
        <taxon>Actinopterygii</taxon>
        <taxon>Neopterygii</taxon>
        <taxon>Teleostei</taxon>
        <taxon>Anguilliformes</taxon>
        <taxon>Synaphobranchidae</taxon>
        <taxon>Synaphobranchus</taxon>
    </lineage>
</organism>
<reference evidence="2" key="1">
    <citation type="journal article" date="2023" name="Science">
        <title>Genome structures resolve the early diversification of teleost fishes.</title>
        <authorList>
            <person name="Parey E."/>
            <person name="Louis A."/>
            <person name="Montfort J."/>
            <person name="Bouchez O."/>
            <person name="Roques C."/>
            <person name="Iampietro C."/>
            <person name="Lluch J."/>
            <person name="Castinel A."/>
            <person name="Donnadieu C."/>
            <person name="Desvignes T."/>
            <person name="Floi Bucao C."/>
            <person name="Jouanno E."/>
            <person name="Wen M."/>
            <person name="Mejri S."/>
            <person name="Dirks R."/>
            <person name="Jansen H."/>
            <person name="Henkel C."/>
            <person name="Chen W.J."/>
            <person name="Zahm M."/>
            <person name="Cabau C."/>
            <person name="Klopp C."/>
            <person name="Thompson A.W."/>
            <person name="Robinson-Rechavi M."/>
            <person name="Braasch I."/>
            <person name="Lecointre G."/>
            <person name="Bobe J."/>
            <person name="Postlethwait J.H."/>
            <person name="Berthelot C."/>
            <person name="Roest Crollius H."/>
            <person name="Guiguen Y."/>
        </authorList>
    </citation>
    <scope>NUCLEOTIDE SEQUENCE</scope>
    <source>
        <strain evidence="2">WJC10195</strain>
    </source>
</reference>
<name>A0A9Q1JEG5_SYNKA</name>
<protein>
    <submittedName>
        <fullName evidence="2">Uncharacterized protein</fullName>
    </submittedName>
</protein>
<comment type="caution">
    <text evidence="2">The sequence shown here is derived from an EMBL/GenBank/DDBJ whole genome shotgun (WGS) entry which is preliminary data.</text>
</comment>
<proteinExistence type="predicted"/>
<dbReference type="Gene3D" id="2.40.70.10">
    <property type="entry name" value="Acid Proteases"/>
    <property type="match status" value="1"/>
</dbReference>
<evidence type="ECO:0000256" key="1">
    <source>
        <dbReference type="SAM" id="MobiDB-lite"/>
    </source>
</evidence>
<evidence type="ECO:0000313" key="2">
    <source>
        <dbReference type="EMBL" id="KAJ8381402.1"/>
    </source>
</evidence>
<gene>
    <name evidence="2" type="ORF">SKAU_G00021800</name>
</gene>
<dbReference type="OrthoDB" id="10058380at2759"/>
<accession>A0A9Q1JEG5</accession>
<dbReference type="Proteomes" id="UP001152622">
    <property type="component" value="Chromosome 1"/>
</dbReference>